<dbReference type="EMBL" id="PRDK01000006">
    <property type="protein sequence ID" value="MBE8714452.1"/>
    <property type="molecule type" value="Genomic_DNA"/>
</dbReference>
<organism evidence="1 2">
    <name type="scientific">Sphingobacterium hungaricum</name>
    <dbReference type="NCBI Taxonomy" id="2082723"/>
    <lineage>
        <taxon>Bacteria</taxon>
        <taxon>Pseudomonadati</taxon>
        <taxon>Bacteroidota</taxon>
        <taxon>Sphingobacteriia</taxon>
        <taxon>Sphingobacteriales</taxon>
        <taxon>Sphingobacteriaceae</taxon>
        <taxon>Sphingobacterium</taxon>
    </lineage>
</organism>
<comment type="caution">
    <text evidence="1">The sequence shown here is derived from an EMBL/GenBank/DDBJ whole genome shotgun (WGS) entry which is preliminary data.</text>
</comment>
<proteinExistence type="predicted"/>
<keyword evidence="2" id="KW-1185">Reference proteome</keyword>
<gene>
    <name evidence="1" type="ORF">C4F49_12240</name>
</gene>
<dbReference type="RefSeq" id="WP_196936288.1">
    <property type="nucleotide sequence ID" value="NZ_MU158698.1"/>
</dbReference>
<dbReference type="Proteomes" id="UP000616201">
    <property type="component" value="Unassembled WGS sequence"/>
</dbReference>
<dbReference type="AlphaFoldDB" id="A0A928V0W0"/>
<sequence>MKKELFYTGYDTASGENIYLGDTLKGEFYYPLLIQYDSKDQRHYALSLDHNSRDRYYELKDICNTEGLDIVGNQLFTVRPDLGDTIKITVDNKGKNFPYLSLAIVTEVNPKHIRARSLLENLSIELQFGEFLELRKHSDVADELEVV</sequence>
<accession>A0A928V0W0</accession>
<evidence type="ECO:0000313" key="2">
    <source>
        <dbReference type="Proteomes" id="UP000616201"/>
    </source>
</evidence>
<reference evidence="1" key="1">
    <citation type="submission" date="2018-02" db="EMBL/GenBank/DDBJ databases">
        <authorList>
            <person name="Vasarhelyi B.M."/>
            <person name="Deshmukh S."/>
            <person name="Balint B."/>
            <person name="Kukolya J."/>
        </authorList>
    </citation>
    <scope>NUCLEOTIDE SEQUENCE</scope>
    <source>
        <strain evidence="1">KB22</strain>
    </source>
</reference>
<protein>
    <submittedName>
        <fullName evidence="1">Uncharacterized protein</fullName>
    </submittedName>
</protein>
<evidence type="ECO:0000313" key="1">
    <source>
        <dbReference type="EMBL" id="MBE8714452.1"/>
    </source>
</evidence>
<name>A0A928V0W0_9SPHI</name>